<accession>A0AAD1UJ80</accession>
<dbReference type="GO" id="GO:0016491">
    <property type="term" value="F:oxidoreductase activity"/>
    <property type="evidence" value="ECO:0007669"/>
    <property type="project" value="UniProtKB-KW"/>
</dbReference>
<gene>
    <name evidence="6" type="ORF">ECRASSUSDP1_LOCUS10132</name>
</gene>
<keyword evidence="7" id="KW-1185">Reference proteome</keyword>
<dbReference type="InterPro" id="IPR006076">
    <property type="entry name" value="FAD-dep_OxRdtase"/>
</dbReference>
<comment type="caution">
    <text evidence="6">The sequence shown here is derived from an EMBL/GenBank/DDBJ whole genome shotgun (WGS) entry which is preliminary data.</text>
</comment>
<evidence type="ECO:0000259" key="5">
    <source>
        <dbReference type="Pfam" id="PF01266"/>
    </source>
</evidence>
<dbReference type="Gene3D" id="3.50.50.60">
    <property type="entry name" value="FAD/NAD(P)-binding domain"/>
    <property type="match status" value="2"/>
</dbReference>
<dbReference type="Pfam" id="PF01266">
    <property type="entry name" value="DAO"/>
    <property type="match status" value="1"/>
</dbReference>
<keyword evidence="3" id="KW-0285">Flavoprotein</keyword>
<comment type="cofactor">
    <cofactor evidence="1">
        <name>FAD</name>
        <dbReference type="ChEBI" id="CHEBI:57692"/>
    </cofactor>
</comment>
<reference evidence="6" key="1">
    <citation type="submission" date="2023-07" db="EMBL/GenBank/DDBJ databases">
        <authorList>
            <consortium name="AG Swart"/>
            <person name="Singh M."/>
            <person name="Singh A."/>
            <person name="Seah K."/>
            <person name="Emmerich C."/>
        </authorList>
    </citation>
    <scope>NUCLEOTIDE SEQUENCE</scope>
    <source>
        <strain evidence="6">DP1</strain>
    </source>
</reference>
<dbReference type="InterPro" id="IPR036188">
    <property type="entry name" value="FAD/NAD-bd_sf"/>
</dbReference>
<evidence type="ECO:0000256" key="1">
    <source>
        <dbReference type="ARBA" id="ARBA00001974"/>
    </source>
</evidence>
<dbReference type="SUPFAM" id="SSF51905">
    <property type="entry name" value="FAD/NAD(P)-binding domain"/>
    <property type="match status" value="1"/>
</dbReference>
<dbReference type="PANTHER" id="PTHR13847">
    <property type="entry name" value="SARCOSINE DEHYDROGENASE-RELATED"/>
    <property type="match status" value="1"/>
</dbReference>
<sequence length="453" mass="51473">MLKKLIFNRTFTECESEKEETKEPQKNEKVLIIGSGMLGITSAYFLSKRGCEVTVIDKDNPIRGATEQNGNTVTFIPYPAWTTMNVKQVIKDTLTFSSTPLCYFRLSLLLDSHFRFWVRKYFKNRNSESVKQSNAALARLTKFSISLFDKFIDDCTENNPDLVEYHFETLHAIYNGLSEKEIQEKRELVEYMNKFEEGTKLVSPERYDASFAYNIPLRCFNTGRFVNYMRTRLSEKHGVHFLDGEIKAVTCSDSQIKSLEYSDSNLETKTLEGFDKYVVCAGIESVNIGKMVGLKVPLMGFKGYSLNVFVEDKEIPEFSSIRMPETICISRVGYNTGGMVRVTGFADIDGNNIDPVPWRKDMLIEMAKKFVGEDAYDESKASHWVGLRPLCADDVPLIGKSSKFNNLFWNTGHGPRGITQSVGSALLLDSLISGHEIPKDLVAEDYNPKRFDI</sequence>
<organism evidence="6 7">
    <name type="scientific">Euplotes crassus</name>
    <dbReference type="NCBI Taxonomy" id="5936"/>
    <lineage>
        <taxon>Eukaryota</taxon>
        <taxon>Sar</taxon>
        <taxon>Alveolata</taxon>
        <taxon>Ciliophora</taxon>
        <taxon>Intramacronucleata</taxon>
        <taxon>Spirotrichea</taxon>
        <taxon>Hypotrichia</taxon>
        <taxon>Euplotida</taxon>
        <taxon>Euplotidae</taxon>
        <taxon>Moneuplotes</taxon>
    </lineage>
</organism>
<feature type="domain" description="FAD dependent oxidoreductase" evidence="5">
    <location>
        <begin position="29"/>
        <end position="428"/>
    </location>
</feature>
<name>A0AAD1UJ80_EUPCR</name>
<evidence type="ECO:0000313" key="6">
    <source>
        <dbReference type="EMBL" id="CAI2368836.1"/>
    </source>
</evidence>
<evidence type="ECO:0000256" key="4">
    <source>
        <dbReference type="ARBA" id="ARBA00023002"/>
    </source>
</evidence>
<evidence type="ECO:0000256" key="3">
    <source>
        <dbReference type="ARBA" id="ARBA00022630"/>
    </source>
</evidence>
<evidence type="ECO:0000256" key="2">
    <source>
        <dbReference type="ARBA" id="ARBA00009410"/>
    </source>
</evidence>
<dbReference type="PANTHER" id="PTHR13847:SF286">
    <property type="entry name" value="D-AMINO ACID DEHYDROGENASE"/>
    <property type="match status" value="1"/>
</dbReference>
<proteinExistence type="inferred from homology"/>
<comment type="similarity">
    <text evidence="2">Belongs to the DadA oxidoreductase family.</text>
</comment>
<dbReference type="Proteomes" id="UP001295684">
    <property type="component" value="Unassembled WGS sequence"/>
</dbReference>
<dbReference type="Gene3D" id="3.30.9.10">
    <property type="entry name" value="D-Amino Acid Oxidase, subunit A, domain 2"/>
    <property type="match status" value="1"/>
</dbReference>
<dbReference type="GO" id="GO:0005737">
    <property type="term" value="C:cytoplasm"/>
    <property type="evidence" value="ECO:0007669"/>
    <property type="project" value="TreeGrafter"/>
</dbReference>
<evidence type="ECO:0000313" key="7">
    <source>
        <dbReference type="Proteomes" id="UP001295684"/>
    </source>
</evidence>
<protein>
    <recommendedName>
        <fullName evidence="5">FAD dependent oxidoreductase domain-containing protein</fullName>
    </recommendedName>
</protein>
<dbReference type="AlphaFoldDB" id="A0AAD1UJ80"/>
<dbReference type="EMBL" id="CAMPGE010009978">
    <property type="protein sequence ID" value="CAI2368836.1"/>
    <property type="molecule type" value="Genomic_DNA"/>
</dbReference>
<keyword evidence="4" id="KW-0560">Oxidoreductase</keyword>